<evidence type="ECO:0000259" key="2">
    <source>
        <dbReference type="Pfam" id="PF13556"/>
    </source>
</evidence>
<feature type="domain" description="PucR C-terminal helix-turn-helix" evidence="2">
    <location>
        <begin position="269"/>
        <end position="324"/>
    </location>
</feature>
<dbReference type="Proteomes" id="UP000198636">
    <property type="component" value="Unassembled WGS sequence"/>
</dbReference>
<accession>A0A1G5J443</accession>
<comment type="similarity">
    <text evidence="1">Belongs to the CdaR family.</text>
</comment>
<dbReference type="STRING" id="1120976.SAMN03080606_02644"/>
<sequence>MKSIKTLFTQIEDIFPYYLALYNDEGQMVASTENISEDRQQDKVIYRFCLVDGTTFFLHSQEPLKEESIKLLQLMINQSLHNMSSYGKGQIVKLMAEGNFDSKILKRAEQLLLRTKDYYTLIWIEFTGDDELKALHQVIVESFKGYKQITVVPITDGILLFIEGEETKESLHEKGKRIRAIVNSELFLDVSIGISNKYTKLNDLYNAVMETKKSVEIGNALYPGKRLYITEDLKVEKLLYMISQSDRKNIYIELFHKEFFDSIEEEIYKTMDVFLEKDLNLGDTARELYIHRNTLAYRLDKIQKESGLDLRKFEDAMLYKISLLLKKSLD</sequence>
<gene>
    <name evidence="4" type="ORF">SAMN03080606_02644</name>
</gene>
<evidence type="ECO:0000256" key="1">
    <source>
        <dbReference type="ARBA" id="ARBA00006754"/>
    </source>
</evidence>
<dbReference type="Pfam" id="PF17853">
    <property type="entry name" value="GGDEF_2"/>
    <property type="match status" value="1"/>
</dbReference>
<keyword evidence="5" id="KW-1185">Reference proteome</keyword>
<evidence type="ECO:0000313" key="4">
    <source>
        <dbReference type="EMBL" id="SCY82721.1"/>
    </source>
</evidence>
<dbReference type="Pfam" id="PF13556">
    <property type="entry name" value="HTH_30"/>
    <property type="match status" value="1"/>
</dbReference>
<dbReference type="PANTHER" id="PTHR33744">
    <property type="entry name" value="CARBOHYDRATE DIACID REGULATOR"/>
    <property type="match status" value="1"/>
</dbReference>
<dbReference type="InterPro" id="IPR051448">
    <property type="entry name" value="CdaR-like_regulators"/>
</dbReference>
<name>A0A1G5J443_9FIRM</name>
<dbReference type="InterPro" id="IPR025736">
    <property type="entry name" value="PucR_C-HTH_dom"/>
</dbReference>
<dbReference type="Gene3D" id="1.10.10.2840">
    <property type="entry name" value="PucR C-terminal helix-turn-helix domain"/>
    <property type="match status" value="1"/>
</dbReference>
<dbReference type="EMBL" id="FMUS01000017">
    <property type="protein sequence ID" value="SCY82721.1"/>
    <property type="molecule type" value="Genomic_DNA"/>
</dbReference>
<protein>
    <submittedName>
        <fullName evidence="4">Carbohydrate diacid regulator</fullName>
    </submittedName>
</protein>
<reference evidence="4 5" key="1">
    <citation type="submission" date="2016-10" db="EMBL/GenBank/DDBJ databases">
        <authorList>
            <person name="de Groot N.N."/>
        </authorList>
    </citation>
    <scope>NUCLEOTIDE SEQUENCE [LARGE SCALE GENOMIC DNA]</scope>
    <source>
        <strain evidence="4 5">DSM 18978</strain>
    </source>
</reference>
<dbReference type="RefSeq" id="WP_091544228.1">
    <property type="nucleotide sequence ID" value="NZ_FMUS01000017.1"/>
</dbReference>
<evidence type="ECO:0000313" key="5">
    <source>
        <dbReference type="Proteomes" id="UP000198636"/>
    </source>
</evidence>
<dbReference type="InterPro" id="IPR041522">
    <property type="entry name" value="CdaR_GGDEF"/>
</dbReference>
<feature type="domain" description="CdaR GGDEF-like" evidence="3">
    <location>
        <begin position="98"/>
        <end position="214"/>
    </location>
</feature>
<organism evidence="4 5">
    <name type="scientific">Alkaliphilus peptidifermentans DSM 18978</name>
    <dbReference type="NCBI Taxonomy" id="1120976"/>
    <lineage>
        <taxon>Bacteria</taxon>
        <taxon>Bacillati</taxon>
        <taxon>Bacillota</taxon>
        <taxon>Clostridia</taxon>
        <taxon>Peptostreptococcales</taxon>
        <taxon>Natronincolaceae</taxon>
        <taxon>Alkaliphilus</taxon>
    </lineage>
</organism>
<dbReference type="OrthoDB" id="9792148at2"/>
<dbReference type="PANTHER" id="PTHR33744:SF15">
    <property type="entry name" value="CARBOHYDRATE DIACID REGULATOR"/>
    <property type="match status" value="1"/>
</dbReference>
<dbReference type="InterPro" id="IPR042070">
    <property type="entry name" value="PucR_C-HTH_sf"/>
</dbReference>
<dbReference type="AlphaFoldDB" id="A0A1G5J443"/>
<proteinExistence type="inferred from homology"/>
<evidence type="ECO:0000259" key="3">
    <source>
        <dbReference type="Pfam" id="PF17853"/>
    </source>
</evidence>